<name>X1Q6R8_9ZZZZ</name>
<evidence type="ECO:0000313" key="1">
    <source>
        <dbReference type="EMBL" id="GAI46765.1"/>
    </source>
</evidence>
<dbReference type="AlphaFoldDB" id="X1Q6R8"/>
<protein>
    <submittedName>
        <fullName evidence="1">Uncharacterized protein</fullName>
    </submittedName>
</protein>
<dbReference type="EMBL" id="BARV01040836">
    <property type="protein sequence ID" value="GAI46765.1"/>
    <property type="molecule type" value="Genomic_DNA"/>
</dbReference>
<comment type="caution">
    <text evidence="1">The sequence shown here is derived from an EMBL/GenBank/DDBJ whole genome shotgun (WGS) entry which is preliminary data.</text>
</comment>
<gene>
    <name evidence="1" type="ORF">S06H3_62078</name>
</gene>
<proteinExistence type="predicted"/>
<sequence length="44" mass="4987">MKVSGHWEIDPLISPSQHLAGQDLRALTEEEKDEIWNALMLGAR</sequence>
<reference evidence="1" key="1">
    <citation type="journal article" date="2014" name="Front. Microbiol.">
        <title>High frequency of phylogenetically diverse reductive dehalogenase-homologous genes in deep subseafloor sedimentary metagenomes.</title>
        <authorList>
            <person name="Kawai M."/>
            <person name="Futagami T."/>
            <person name="Toyoda A."/>
            <person name="Takaki Y."/>
            <person name="Nishi S."/>
            <person name="Hori S."/>
            <person name="Arai W."/>
            <person name="Tsubouchi T."/>
            <person name="Morono Y."/>
            <person name="Uchiyama I."/>
            <person name="Ito T."/>
            <person name="Fujiyama A."/>
            <person name="Inagaki F."/>
            <person name="Takami H."/>
        </authorList>
    </citation>
    <scope>NUCLEOTIDE SEQUENCE</scope>
    <source>
        <strain evidence="1">Expedition CK06-06</strain>
    </source>
</reference>
<organism evidence="1">
    <name type="scientific">marine sediment metagenome</name>
    <dbReference type="NCBI Taxonomy" id="412755"/>
    <lineage>
        <taxon>unclassified sequences</taxon>
        <taxon>metagenomes</taxon>
        <taxon>ecological metagenomes</taxon>
    </lineage>
</organism>
<accession>X1Q6R8</accession>